<comment type="caution">
    <text evidence="2">The sequence shown here is derived from an EMBL/GenBank/DDBJ whole genome shotgun (WGS) entry which is preliminary data.</text>
</comment>
<comment type="function">
    <text evidence="1">Could be involved in insertion of integral membrane proteins into the membrane.</text>
</comment>
<dbReference type="Pfam" id="PF01809">
    <property type="entry name" value="YidD"/>
    <property type="match status" value="1"/>
</dbReference>
<comment type="subcellular location">
    <subcellularLocation>
        <location evidence="1">Cell membrane</location>
        <topology evidence="1">Peripheral membrane protein</topology>
        <orientation evidence="1">Cytoplasmic side</orientation>
    </subcellularLocation>
</comment>
<name>A0A6N7Y3L4_9FIRM</name>
<dbReference type="PANTHER" id="PTHR33383:SF1">
    <property type="entry name" value="MEMBRANE PROTEIN INSERTION EFFICIENCY FACTOR-RELATED"/>
    <property type="match status" value="1"/>
</dbReference>
<dbReference type="RefSeq" id="WP_154441644.1">
    <property type="nucleotide sequence ID" value="NZ_JAHLPJ010000001.1"/>
</dbReference>
<organism evidence="2 3">
    <name type="scientific">Tissierella pigra</name>
    <dbReference type="NCBI Taxonomy" id="2607614"/>
    <lineage>
        <taxon>Bacteria</taxon>
        <taxon>Bacillati</taxon>
        <taxon>Bacillota</taxon>
        <taxon>Tissierellia</taxon>
        <taxon>Tissierellales</taxon>
        <taxon>Tissierellaceae</taxon>
        <taxon>Tissierella</taxon>
    </lineage>
</organism>
<evidence type="ECO:0000313" key="3">
    <source>
        <dbReference type="Proteomes" id="UP000469523"/>
    </source>
</evidence>
<sequence>MAKIAIFLIKFYQNFISKYILTRKNCRFYPTCSEYSIQAYQKYGFIKGTYLTIRRILRCHPFNKGGYDPLK</sequence>
<evidence type="ECO:0000313" key="2">
    <source>
        <dbReference type="EMBL" id="MSU02630.1"/>
    </source>
</evidence>
<gene>
    <name evidence="2" type="primary">yidD</name>
    <name evidence="2" type="ORF">FYJ83_14310</name>
</gene>
<protein>
    <recommendedName>
        <fullName evidence="1">Putative membrane protein insertion efficiency factor</fullName>
    </recommendedName>
</protein>
<dbReference type="SMART" id="SM01234">
    <property type="entry name" value="Haemolytic"/>
    <property type="match status" value="1"/>
</dbReference>
<keyword evidence="1" id="KW-1003">Cell membrane</keyword>
<proteinExistence type="inferred from homology"/>
<keyword evidence="3" id="KW-1185">Reference proteome</keyword>
<dbReference type="GO" id="GO:0005886">
    <property type="term" value="C:plasma membrane"/>
    <property type="evidence" value="ECO:0007669"/>
    <property type="project" value="UniProtKB-SubCell"/>
</dbReference>
<dbReference type="AlphaFoldDB" id="A0A6N7Y3L4"/>
<keyword evidence="1" id="KW-0472">Membrane</keyword>
<dbReference type="Proteomes" id="UP000469523">
    <property type="component" value="Unassembled WGS sequence"/>
</dbReference>
<reference evidence="2 3" key="1">
    <citation type="submission" date="2019-09" db="EMBL/GenBank/DDBJ databases">
        <title>In-depth cultivation of the pig gut microbiome towards novel bacterial diversity and tailored functional studies.</title>
        <authorList>
            <person name="Wylensek D."/>
            <person name="Hitch T.C.A."/>
            <person name="Clavel T."/>
        </authorList>
    </citation>
    <scope>NUCLEOTIDE SEQUENCE [LARGE SCALE GENOMIC DNA]</scope>
    <source>
        <strain evidence="2 3">WCA3-693-APC-4?</strain>
    </source>
</reference>
<accession>A0A6N7Y3L4</accession>
<dbReference type="NCBIfam" id="TIGR00278">
    <property type="entry name" value="membrane protein insertion efficiency factor YidD"/>
    <property type="match status" value="1"/>
</dbReference>
<dbReference type="InterPro" id="IPR002696">
    <property type="entry name" value="Membr_insert_effic_factor_YidD"/>
</dbReference>
<evidence type="ECO:0000256" key="1">
    <source>
        <dbReference type="HAMAP-Rule" id="MF_00386"/>
    </source>
</evidence>
<dbReference type="PANTHER" id="PTHR33383">
    <property type="entry name" value="MEMBRANE PROTEIN INSERTION EFFICIENCY FACTOR-RELATED"/>
    <property type="match status" value="1"/>
</dbReference>
<comment type="similarity">
    <text evidence="1">Belongs to the UPF0161 family.</text>
</comment>
<dbReference type="HAMAP" id="MF_00386">
    <property type="entry name" value="UPF0161_YidD"/>
    <property type="match status" value="1"/>
</dbReference>
<dbReference type="EMBL" id="VUNQ01000038">
    <property type="protein sequence ID" value="MSU02630.1"/>
    <property type="molecule type" value="Genomic_DNA"/>
</dbReference>